<dbReference type="Proteomes" id="UP001458880">
    <property type="component" value="Unassembled WGS sequence"/>
</dbReference>
<proteinExistence type="predicted"/>
<organism evidence="1 2">
    <name type="scientific">Popillia japonica</name>
    <name type="common">Japanese beetle</name>
    <dbReference type="NCBI Taxonomy" id="7064"/>
    <lineage>
        <taxon>Eukaryota</taxon>
        <taxon>Metazoa</taxon>
        <taxon>Ecdysozoa</taxon>
        <taxon>Arthropoda</taxon>
        <taxon>Hexapoda</taxon>
        <taxon>Insecta</taxon>
        <taxon>Pterygota</taxon>
        <taxon>Neoptera</taxon>
        <taxon>Endopterygota</taxon>
        <taxon>Coleoptera</taxon>
        <taxon>Polyphaga</taxon>
        <taxon>Scarabaeiformia</taxon>
        <taxon>Scarabaeidae</taxon>
        <taxon>Rutelinae</taxon>
        <taxon>Popillia</taxon>
    </lineage>
</organism>
<sequence>MQYKRRGVTRKKKIAAEIMDGQEWLRFGRFSGRIASRRIAHNLFQQSKVSKLAPFGAREREEEGEAEEGFLDTKSVLKKSYPKDSSPQ</sequence>
<accession>A0AAW1JHE2</accession>
<gene>
    <name evidence="1" type="ORF">QE152_g29279</name>
</gene>
<dbReference type="AlphaFoldDB" id="A0AAW1JHE2"/>
<evidence type="ECO:0000313" key="1">
    <source>
        <dbReference type="EMBL" id="KAK9703485.1"/>
    </source>
</evidence>
<name>A0AAW1JHE2_POPJA</name>
<keyword evidence="2" id="KW-1185">Reference proteome</keyword>
<comment type="caution">
    <text evidence="1">The sequence shown here is derived from an EMBL/GenBank/DDBJ whole genome shotgun (WGS) entry which is preliminary data.</text>
</comment>
<dbReference type="EMBL" id="JASPKY010000368">
    <property type="protein sequence ID" value="KAK9703485.1"/>
    <property type="molecule type" value="Genomic_DNA"/>
</dbReference>
<protein>
    <submittedName>
        <fullName evidence="1">Uncharacterized protein</fullName>
    </submittedName>
</protein>
<evidence type="ECO:0000313" key="2">
    <source>
        <dbReference type="Proteomes" id="UP001458880"/>
    </source>
</evidence>
<reference evidence="1 2" key="1">
    <citation type="journal article" date="2024" name="BMC Genomics">
        <title>De novo assembly and annotation of Popillia japonica's genome with initial clues to its potential as an invasive pest.</title>
        <authorList>
            <person name="Cucini C."/>
            <person name="Boschi S."/>
            <person name="Funari R."/>
            <person name="Cardaioli E."/>
            <person name="Iannotti N."/>
            <person name="Marturano G."/>
            <person name="Paoli F."/>
            <person name="Bruttini M."/>
            <person name="Carapelli A."/>
            <person name="Frati F."/>
            <person name="Nardi F."/>
        </authorList>
    </citation>
    <scope>NUCLEOTIDE SEQUENCE [LARGE SCALE GENOMIC DNA]</scope>
    <source>
        <strain evidence="1">DMR45628</strain>
    </source>
</reference>